<feature type="domain" description="Ig-like" evidence="3">
    <location>
        <begin position="48"/>
        <end position="138"/>
    </location>
</feature>
<dbReference type="FunFam" id="2.60.40.10:FF:001097">
    <property type="entry name" value="Immunoglobulin-like and fibronectin type III domain-containing protein 1"/>
    <property type="match status" value="1"/>
</dbReference>
<dbReference type="GO" id="GO:0031430">
    <property type="term" value="C:M band"/>
    <property type="evidence" value="ECO:0007669"/>
    <property type="project" value="TreeGrafter"/>
</dbReference>
<dbReference type="Pfam" id="PF18362">
    <property type="entry name" value="THB"/>
    <property type="match status" value="1"/>
</dbReference>
<dbReference type="Gene3D" id="2.60.40.10">
    <property type="entry name" value="Immunoglobulins"/>
    <property type="match status" value="4"/>
</dbReference>
<dbReference type="PANTHER" id="PTHR13817">
    <property type="entry name" value="TITIN"/>
    <property type="match status" value="1"/>
</dbReference>
<evidence type="ECO:0000313" key="5">
    <source>
        <dbReference type="Proteomes" id="UP000472260"/>
    </source>
</evidence>
<dbReference type="GO" id="GO:0045214">
    <property type="term" value="P:sarcomere organization"/>
    <property type="evidence" value="ECO:0007669"/>
    <property type="project" value="TreeGrafter"/>
</dbReference>
<dbReference type="InterPro" id="IPR036179">
    <property type="entry name" value="Ig-like_dom_sf"/>
</dbReference>
<dbReference type="InterPro" id="IPR007110">
    <property type="entry name" value="Ig-like_dom"/>
</dbReference>
<dbReference type="AlphaFoldDB" id="A0A671PGB8"/>
<evidence type="ECO:0000313" key="4">
    <source>
        <dbReference type="Ensembl" id="ENSSANP00000056905.1"/>
    </source>
</evidence>
<dbReference type="FunFam" id="2.60.40.10:FF:001231">
    <property type="entry name" value="Immunoglobulin-like and fibronectin type III domain containing 1"/>
    <property type="match status" value="1"/>
</dbReference>
<dbReference type="PROSITE" id="PS50835">
    <property type="entry name" value="IG_LIKE"/>
    <property type="match status" value="2"/>
</dbReference>
<dbReference type="InterPro" id="IPR003599">
    <property type="entry name" value="Ig_sub"/>
</dbReference>
<keyword evidence="5" id="KW-1185">Reference proteome</keyword>
<protein>
    <submittedName>
        <fullName evidence="4">Immunoglobulin-like and fibronectin type III domain-containing protein 1</fullName>
    </submittedName>
</protein>
<dbReference type="SMART" id="SM00408">
    <property type="entry name" value="IGc2"/>
    <property type="match status" value="2"/>
</dbReference>
<dbReference type="FunFam" id="2.60.40.10:FF:000060">
    <property type="entry name" value="Myosin-binding protein C, slow type"/>
    <property type="match status" value="1"/>
</dbReference>
<dbReference type="InterPro" id="IPR003598">
    <property type="entry name" value="Ig_sub2"/>
</dbReference>
<dbReference type="Pfam" id="PF07679">
    <property type="entry name" value="I-set"/>
    <property type="match status" value="3"/>
</dbReference>
<evidence type="ECO:0000256" key="1">
    <source>
        <dbReference type="ARBA" id="ARBA00022737"/>
    </source>
</evidence>
<sequence length="550" mass="62208">VNRSLYVLDPHLKISYILYRDCIKRRSKVPGVMITQYIEELPEEMTTPDFTRKPIALTIQEGKLAIFKAKVTGNPAPTVTWQRAKGEMNDPQKFQNKYDPTTNEHTLEIPKVSSDEADTYKCYASNEYGKAVCTVVLNVIEGRAHILKALLVSPAGDPTEFRKMLRRGAGKKAEEKKEGDIDDSVWELLLSAEKKDYEQICIEYSITDFRGMLKKLAKMKKEKEEEQAQFIQHLSNLKPIEVKSEDAATFELEMELKDPNSRIFLYKDGIMIPFSKDIEGEIKHSLKQVGKKYIFTVKSLNPEDAGIYQVDVEGVNIFSTDFKIPPVEFALKIKEVTAQEREDAIFECVLTQPVSKITWTLKNTPLSNDEKYEITCSEDKLVHRLRIIDCMPLDAGIYAAIAGIKSSSAWLIVEADKDPATKGKKKAQKFILNIPESKTCNLESPPRFMVPLKIHTSPQGYECYMTCAVRGNPTPHVTWYRNNISLNTNTNYYITNTCGVCSMLILRVGAKDMGEYKVIAESPLGRAECTTNLTVRGKGLHEELASLDES</sequence>
<evidence type="ECO:0000256" key="2">
    <source>
        <dbReference type="ARBA" id="ARBA00023319"/>
    </source>
</evidence>
<dbReference type="FunFam" id="2.60.40.10:FF:001435">
    <property type="entry name" value="Immunoglobulin-like and fibronectin type III domain-containing 1"/>
    <property type="match status" value="1"/>
</dbReference>
<organism evidence="4 5">
    <name type="scientific">Sinocyclocheilus anshuiensis</name>
    <dbReference type="NCBI Taxonomy" id="1608454"/>
    <lineage>
        <taxon>Eukaryota</taxon>
        <taxon>Metazoa</taxon>
        <taxon>Chordata</taxon>
        <taxon>Craniata</taxon>
        <taxon>Vertebrata</taxon>
        <taxon>Euteleostomi</taxon>
        <taxon>Actinopterygii</taxon>
        <taxon>Neopterygii</taxon>
        <taxon>Teleostei</taxon>
        <taxon>Ostariophysi</taxon>
        <taxon>Cypriniformes</taxon>
        <taxon>Cyprinidae</taxon>
        <taxon>Cyprininae</taxon>
        <taxon>Sinocyclocheilus</taxon>
    </lineage>
</organism>
<dbReference type="InterPro" id="IPR013783">
    <property type="entry name" value="Ig-like_fold"/>
</dbReference>
<dbReference type="InterPro" id="IPR013098">
    <property type="entry name" value="Ig_I-set"/>
</dbReference>
<reference evidence="4" key="2">
    <citation type="submission" date="2025-09" db="UniProtKB">
        <authorList>
            <consortium name="Ensembl"/>
        </authorList>
    </citation>
    <scope>IDENTIFICATION</scope>
</reference>
<name>A0A671PGB8_9TELE</name>
<dbReference type="Ensembl" id="ENSSANT00000060562.1">
    <property type="protein sequence ID" value="ENSSANP00000056905.1"/>
    <property type="gene ID" value="ENSSANG00000028532.1"/>
</dbReference>
<dbReference type="PANTHER" id="PTHR13817:SF181">
    <property type="entry name" value="IMMUNOGLOBULIN-LIKE AND FIBRONECTIN TYPE III DOMAIN-CONTAINING PROTEIN 1"/>
    <property type="match status" value="1"/>
</dbReference>
<proteinExistence type="predicted"/>
<gene>
    <name evidence="4" type="primary">LOC107667005</name>
</gene>
<evidence type="ECO:0000259" key="3">
    <source>
        <dbReference type="PROSITE" id="PS50835"/>
    </source>
</evidence>
<keyword evidence="1" id="KW-0677">Repeat</keyword>
<feature type="domain" description="Ig-like" evidence="3">
    <location>
        <begin position="446"/>
        <end position="534"/>
    </location>
</feature>
<dbReference type="Proteomes" id="UP000472260">
    <property type="component" value="Unassembled WGS sequence"/>
</dbReference>
<dbReference type="InterPro" id="IPR050964">
    <property type="entry name" value="Striated_Muscle_Regulatory"/>
</dbReference>
<dbReference type="SMART" id="SM00409">
    <property type="entry name" value="IG"/>
    <property type="match status" value="4"/>
</dbReference>
<accession>A0A671PGB8</accession>
<keyword evidence="2" id="KW-0393">Immunoglobulin domain</keyword>
<reference evidence="4" key="1">
    <citation type="submission" date="2025-08" db="UniProtKB">
        <authorList>
            <consortium name="Ensembl"/>
        </authorList>
    </citation>
    <scope>IDENTIFICATION</scope>
</reference>
<dbReference type="InterPro" id="IPR040849">
    <property type="entry name" value="MyBP-C_THB"/>
</dbReference>
<dbReference type="SUPFAM" id="SSF48726">
    <property type="entry name" value="Immunoglobulin"/>
    <property type="match status" value="4"/>
</dbReference>